<keyword evidence="1" id="KW-1133">Transmembrane helix</keyword>
<keyword evidence="1" id="KW-0472">Membrane</keyword>
<evidence type="ECO:0000313" key="2">
    <source>
        <dbReference type="EMBL" id="MDQ2105370.1"/>
    </source>
</evidence>
<comment type="caution">
    <text evidence="2">The sequence shown here is derived from an EMBL/GenBank/DDBJ whole genome shotgun (WGS) entry which is preliminary data.</text>
</comment>
<accession>A0ABU0WME5</accession>
<dbReference type="RefSeq" id="WP_306709857.1">
    <property type="nucleotide sequence ID" value="NZ_JAUJFI010000138.1"/>
</dbReference>
<dbReference type="Proteomes" id="UP001227317">
    <property type="component" value="Unassembled WGS sequence"/>
</dbReference>
<name>A0ABU0WME5_9PROT</name>
<feature type="transmembrane region" description="Helical" evidence="1">
    <location>
        <begin position="47"/>
        <end position="73"/>
    </location>
</feature>
<feature type="transmembrane region" description="Helical" evidence="1">
    <location>
        <begin position="21"/>
        <end position="41"/>
    </location>
</feature>
<proteinExistence type="predicted"/>
<evidence type="ECO:0000256" key="1">
    <source>
        <dbReference type="SAM" id="Phobius"/>
    </source>
</evidence>
<organism evidence="2 3">
    <name type="scientific">Azospirillum isscasi</name>
    <dbReference type="NCBI Taxonomy" id="3053926"/>
    <lineage>
        <taxon>Bacteria</taxon>
        <taxon>Pseudomonadati</taxon>
        <taxon>Pseudomonadota</taxon>
        <taxon>Alphaproteobacteria</taxon>
        <taxon>Rhodospirillales</taxon>
        <taxon>Azospirillaceae</taxon>
        <taxon>Azospirillum</taxon>
    </lineage>
</organism>
<sequence length="96" mass="10253">MKMPFSLFWRRVGWLIERLAHVAMAVCVAGMLGLGVLLAAVGRWLDAVAGASVGAAALIGVATGAALALVVALSRPNGWRRCWLSLRAWLGSWPRQ</sequence>
<dbReference type="EMBL" id="JAUJFI010000138">
    <property type="protein sequence ID" value="MDQ2105370.1"/>
    <property type="molecule type" value="Genomic_DNA"/>
</dbReference>
<keyword evidence="1" id="KW-0812">Transmembrane</keyword>
<protein>
    <submittedName>
        <fullName evidence="2">Uncharacterized protein</fullName>
    </submittedName>
</protein>
<keyword evidence="3" id="KW-1185">Reference proteome</keyword>
<evidence type="ECO:0000313" key="3">
    <source>
        <dbReference type="Proteomes" id="UP001227317"/>
    </source>
</evidence>
<reference evidence="2 3" key="1">
    <citation type="submission" date="2023-06" db="EMBL/GenBank/DDBJ databases">
        <title>Azospirillum isscasensis sp.nov, a bacterium isolated from rhizosphere soil of rice.</title>
        <authorList>
            <person name="Wang H."/>
        </authorList>
    </citation>
    <scope>NUCLEOTIDE SEQUENCE [LARGE SCALE GENOMIC DNA]</scope>
    <source>
        <strain evidence="2 3">C340-1</strain>
    </source>
</reference>
<gene>
    <name evidence="2" type="ORF">QSG27_21910</name>
</gene>